<evidence type="ECO:0000259" key="6">
    <source>
        <dbReference type="Pfam" id="PF06429"/>
    </source>
</evidence>
<evidence type="ECO:0000313" key="9">
    <source>
        <dbReference type="Proteomes" id="UP000230709"/>
    </source>
</evidence>
<dbReference type="Pfam" id="PF00460">
    <property type="entry name" value="Flg_bb_rod"/>
    <property type="match status" value="1"/>
</dbReference>
<keyword evidence="3 4" id="KW-0975">Bacterial flagellum</keyword>
<comment type="subcellular location">
    <subcellularLocation>
        <location evidence="1 4">Bacterial flagellum basal body</location>
    </subcellularLocation>
</comment>
<organism evidence="8 9">
    <name type="scientific">Methylosinus trichosporium (strain ATCC 35070 / NCIMB 11131 / UNIQEM 75 / OB3b)</name>
    <dbReference type="NCBI Taxonomy" id="595536"/>
    <lineage>
        <taxon>Bacteria</taxon>
        <taxon>Pseudomonadati</taxon>
        <taxon>Pseudomonadota</taxon>
        <taxon>Alphaproteobacteria</taxon>
        <taxon>Hyphomicrobiales</taxon>
        <taxon>Methylocystaceae</taxon>
        <taxon>Methylosinus</taxon>
    </lineage>
</organism>
<dbReference type="SUPFAM" id="SSF117143">
    <property type="entry name" value="Flagellar hook protein flgE"/>
    <property type="match status" value="1"/>
</dbReference>
<evidence type="ECO:0000256" key="1">
    <source>
        <dbReference type="ARBA" id="ARBA00004117"/>
    </source>
</evidence>
<dbReference type="GO" id="GO:0071978">
    <property type="term" value="P:bacterial-type flagellum-dependent swarming motility"/>
    <property type="evidence" value="ECO:0007669"/>
    <property type="project" value="TreeGrafter"/>
</dbReference>
<feature type="domain" description="Flagellar basal body rod protein N-terminal" evidence="5">
    <location>
        <begin position="5"/>
        <end position="35"/>
    </location>
</feature>
<dbReference type="InterPro" id="IPR020013">
    <property type="entry name" value="Flagellar_FlgE/F/G"/>
</dbReference>
<keyword evidence="8" id="KW-0282">Flagellum</keyword>
<evidence type="ECO:0000256" key="4">
    <source>
        <dbReference type="RuleBase" id="RU362116"/>
    </source>
</evidence>
<dbReference type="EMBL" id="CP023737">
    <property type="protein sequence ID" value="ATQ69686.1"/>
    <property type="molecule type" value="Genomic_DNA"/>
</dbReference>
<evidence type="ECO:0000256" key="3">
    <source>
        <dbReference type="ARBA" id="ARBA00023143"/>
    </source>
</evidence>
<dbReference type="Pfam" id="PF22692">
    <property type="entry name" value="LlgE_F_G_D1"/>
    <property type="match status" value="1"/>
</dbReference>
<dbReference type="PANTHER" id="PTHR30435">
    <property type="entry name" value="FLAGELLAR PROTEIN"/>
    <property type="match status" value="1"/>
</dbReference>
<keyword evidence="8" id="KW-0969">Cilium</keyword>
<evidence type="ECO:0000256" key="2">
    <source>
        <dbReference type="ARBA" id="ARBA00009677"/>
    </source>
</evidence>
<name>A0A2D2D3Z7_METT3</name>
<dbReference type="NCBIfam" id="TIGR03506">
    <property type="entry name" value="FlgEFG_subfam"/>
    <property type="match status" value="1"/>
</dbReference>
<dbReference type="InterPro" id="IPR019776">
    <property type="entry name" value="Flagellar_basal_body_rod_CS"/>
</dbReference>
<dbReference type="InterPro" id="IPR037925">
    <property type="entry name" value="FlgE/F/G-like"/>
</dbReference>
<gene>
    <name evidence="8" type="primary">flgF</name>
    <name evidence="8" type="ORF">CQW49_18715</name>
</gene>
<evidence type="ECO:0000259" key="5">
    <source>
        <dbReference type="Pfam" id="PF00460"/>
    </source>
</evidence>
<comment type="similarity">
    <text evidence="2 4">Belongs to the flagella basal body rod proteins family.</text>
</comment>
<reference evidence="9" key="1">
    <citation type="submission" date="2017-10" db="EMBL/GenBank/DDBJ databases">
        <title>Completed PacBio SMRT sequence of Methylosinus trichosporium OB3b reveals presence of a third large plasmid.</title>
        <authorList>
            <person name="Charles T.C."/>
            <person name="Lynch M.D.J."/>
            <person name="Heil J.R."/>
            <person name="Cheng J."/>
        </authorList>
    </citation>
    <scope>NUCLEOTIDE SEQUENCE [LARGE SCALE GENOMIC DNA]</scope>
    <source>
        <strain evidence="9">OB3b</strain>
    </source>
</reference>
<dbReference type="AlphaFoldDB" id="A0A2D2D3Z7"/>
<keyword evidence="9" id="KW-1185">Reference proteome</keyword>
<keyword evidence="8" id="KW-0966">Cell projection</keyword>
<proteinExistence type="inferred from homology"/>
<dbReference type="PANTHER" id="PTHR30435:SF19">
    <property type="entry name" value="FLAGELLAR BASAL-BODY ROD PROTEIN FLGG"/>
    <property type="match status" value="1"/>
</dbReference>
<dbReference type="Proteomes" id="UP000230709">
    <property type="component" value="Chromosome"/>
</dbReference>
<dbReference type="KEGG" id="mtw:CQW49_18715"/>
<evidence type="ECO:0000259" key="7">
    <source>
        <dbReference type="Pfam" id="PF22692"/>
    </source>
</evidence>
<dbReference type="InterPro" id="IPR001444">
    <property type="entry name" value="Flag_bb_rod_N"/>
</dbReference>
<accession>A0A2D2D3Z7</accession>
<dbReference type="NCBIfam" id="NF009282">
    <property type="entry name" value="PRK12642.1"/>
    <property type="match status" value="1"/>
</dbReference>
<sequence>MQSAFYVSLSAQLSIDKRMETIANNIANAATAGYRADGVSFESVVTKTGADAVAYASAGRDYVSRVAGDMQRTGDPFDVAVVRRAFFAIRTPDGVAYTRDGRMKMTETGDLQTVGGYPILDAGNSAVVLDPTAGPPMISRDGMINQAGRQIGAIGLFMIDGDVKLSRGPGASVIPDKPATAVLDFGRNGVEQGVVETANVNPVREMVKLISASRAFESVSSMNDLLDSSQRDAIRTIGGG</sequence>
<dbReference type="InterPro" id="IPR010930">
    <property type="entry name" value="Flg_bb/hook_C_dom"/>
</dbReference>
<dbReference type="Pfam" id="PF06429">
    <property type="entry name" value="Flg_bbr_C"/>
    <property type="match status" value="1"/>
</dbReference>
<evidence type="ECO:0000313" key="8">
    <source>
        <dbReference type="EMBL" id="ATQ69686.1"/>
    </source>
</evidence>
<dbReference type="RefSeq" id="WP_003613371.1">
    <property type="nucleotide sequence ID" value="NZ_ADVE02000001.1"/>
</dbReference>
<protein>
    <submittedName>
        <fullName evidence="8">Flagellar biosynthesis protein FlgF</fullName>
    </submittedName>
</protein>
<dbReference type="GO" id="GO:0009425">
    <property type="term" value="C:bacterial-type flagellum basal body"/>
    <property type="evidence" value="ECO:0007669"/>
    <property type="project" value="UniProtKB-SubCell"/>
</dbReference>
<dbReference type="STRING" id="595536.GCA_000178815_01445"/>
<feature type="domain" description="Flagellar hook protein FlgE/F/G-like D1" evidence="7">
    <location>
        <begin position="84"/>
        <end position="145"/>
    </location>
</feature>
<dbReference type="InterPro" id="IPR053967">
    <property type="entry name" value="LlgE_F_G-like_D1"/>
</dbReference>
<dbReference type="PROSITE" id="PS00588">
    <property type="entry name" value="FLAGELLA_BB_ROD"/>
    <property type="match status" value="1"/>
</dbReference>
<feature type="domain" description="Flagellar basal-body/hook protein C-terminal" evidence="6">
    <location>
        <begin position="192"/>
        <end position="222"/>
    </location>
</feature>